<proteinExistence type="predicted"/>
<dbReference type="PANTHER" id="PTHR30329">
    <property type="entry name" value="STATOR ELEMENT OF FLAGELLAR MOTOR COMPLEX"/>
    <property type="match status" value="1"/>
</dbReference>
<dbReference type="Proteomes" id="UP001597469">
    <property type="component" value="Unassembled WGS sequence"/>
</dbReference>
<evidence type="ECO:0000259" key="6">
    <source>
        <dbReference type="PROSITE" id="PS51123"/>
    </source>
</evidence>
<keyword evidence="8" id="KW-1185">Reference proteome</keyword>
<dbReference type="InterPro" id="IPR036737">
    <property type="entry name" value="OmpA-like_sf"/>
</dbReference>
<dbReference type="InterPro" id="IPR006664">
    <property type="entry name" value="OMP_bac"/>
</dbReference>
<dbReference type="InterPro" id="IPR050330">
    <property type="entry name" value="Bact_OuterMem_StrucFunc"/>
</dbReference>
<keyword evidence="3" id="KW-0998">Cell outer membrane</keyword>
<feature type="domain" description="OmpA-like" evidence="6">
    <location>
        <begin position="327"/>
        <end position="443"/>
    </location>
</feature>
<dbReference type="PROSITE" id="PS51123">
    <property type="entry name" value="OMPA_2"/>
    <property type="match status" value="1"/>
</dbReference>
<dbReference type="InterPro" id="IPR006665">
    <property type="entry name" value="OmpA-like"/>
</dbReference>
<dbReference type="SUPFAM" id="SSF103088">
    <property type="entry name" value="OmpA-like"/>
    <property type="match status" value="1"/>
</dbReference>
<dbReference type="PANTHER" id="PTHR30329:SF21">
    <property type="entry name" value="LIPOPROTEIN YIAD-RELATED"/>
    <property type="match status" value="1"/>
</dbReference>
<evidence type="ECO:0000256" key="4">
    <source>
        <dbReference type="PROSITE-ProRule" id="PRU00473"/>
    </source>
</evidence>
<keyword evidence="2 4" id="KW-0472">Membrane</keyword>
<comment type="caution">
    <text evidence="7">The sequence shown here is derived from an EMBL/GenBank/DDBJ whole genome shotgun (WGS) entry which is preliminary data.</text>
</comment>
<evidence type="ECO:0000313" key="8">
    <source>
        <dbReference type="Proteomes" id="UP001597469"/>
    </source>
</evidence>
<evidence type="ECO:0000256" key="1">
    <source>
        <dbReference type="ARBA" id="ARBA00004442"/>
    </source>
</evidence>
<evidence type="ECO:0000256" key="3">
    <source>
        <dbReference type="ARBA" id="ARBA00023237"/>
    </source>
</evidence>
<dbReference type="RefSeq" id="WP_381519463.1">
    <property type="nucleotide sequence ID" value="NZ_JBHULN010000002.1"/>
</dbReference>
<accession>A0ABW5LYF8</accession>
<comment type="subcellular location">
    <subcellularLocation>
        <location evidence="1">Cell outer membrane</location>
    </subcellularLocation>
</comment>
<dbReference type="Gene3D" id="3.30.1330.60">
    <property type="entry name" value="OmpA-like domain"/>
    <property type="match status" value="1"/>
</dbReference>
<feature type="region of interest" description="Disordered" evidence="5">
    <location>
        <begin position="412"/>
        <end position="432"/>
    </location>
</feature>
<sequence length="443" mass="46579">MSSIILDHMRSTFSSTAVNDLARVLGENAAPTQKAVDGLLPTITSGVINYTEDGNGAATLYQLLKTTPFDTDPSLAQLAETSDHRRKAAESGNDLLRRLFGDSTDRLADATAQYSGVSTTSASTLAGLVMSVLMGYLHKQITTRNLSEAQLASLLRGEADTTRQDVPAALAGILGLLLTAGTRRPVTTTTTVPTGAPVTPVSTSDDRTGTPWWKWLLLALGLLLLFLLITRMCNRDENEGATSGQTDGSSGVVATDTIASDTVGSDGTAGAGAVSGDSANGAAGNGTASSSGPEVRVGVDLPGGRRLNVAENSFNYSLARYLADKSRKPNKVFTFDNLTFESNSAQITAQARPHVDDLIQIMQAYPTLAIRIEGNTDSTGPDAINDPLSADRAEAVKQALVKAGIDAGRVTTRERGENKPVASNKTETGREKNRRIDVIVTKV</sequence>
<protein>
    <submittedName>
        <fullName evidence="7">OmpA family protein</fullName>
    </submittedName>
</protein>
<feature type="region of interest" description="Disordered" evidence="5">
    <location>
        <begin position="263"/>
        <end position="297"/>
    </location>
</feature>
<feature type="compositionally biased region" description="Low complexity" evidence="5">
    <location>
        <begin position="263"/>
        <end position="292"/>
    </location>
</feature>
<evidence type="ECO:0000256" key="2">
    <source>
        <dbReference type="ARBA" id="ARBA00023136"/>
    </source>
</evidence>
<name>A0ABW5LYF8_9BACT</name>
<evidence type="ECO:0000256" key="5">
    <source>
        <dbReference type="SAM" id="MobiDB-lite"/>
    </source>
</evidence>
<dbReference type="CDD" id="cd07185">
    <property type="entry name" value="OmpA_C-like"/>
    <property type="match status" value="1"/>
</dbReference>
<dbReference type="Pfam" id="PF06078">
    <property type="entry name" value="DUF937"/>
    <property type="match status" value="1"/>
</dbReference>
<dbReference type="EMBL" id="JBHULN010000002">
    <property type="protein sequence ID" value="MFD2569805.1"/>
    <property type="molecule type" value="Genomic_DNA"/>
</dbReference>
<gene>
    <name evidence="7" type="ORF">ACFSUS_04115</name>
</gene>
<reference evidence="8" key="1">
    <citation type="journal article" date="2019" name="Int. J. Syst. Evol. Microbiol.">
        <title>The Global Catalogue of Microorganisms (GCM) 10K type strain sequencing project: providing services to taxonomists for standard genome sequencing and annotation.</title>
        <authorList>
            <consortium name="The Broad Institute Genomics Platform"/>
            <consortium name="The Broad Institute Genome Sequencing Center for Infectious Disease"/>
            <person name="Wu L."/>
            <person name="Ma J."/>
        </authorList>
    </citation>
    <scope>NUCLEOTIDE SEQUENCE [LARGE SCALE GENOMIC DNA]</scope>
    <source>
        <strain evidence="8">KCTC 42805</strain>
    </source>
</reference>
<dbReference type="PRINTS" id="PR01021">
    <property type="entry name" value="OMPADOMAIN"/>
</dbReference>
<organism evidence="7 8">
    <name type="scientific">Spirosoma soli</name>
    <dbReference type="NCBI Taxonomy" id="1770529"/>
    <lineage>
        <taxon>Bacteria</taxon>
        <taxon>Pseudomonadati</taxon>
        <taxon>Bacteroidota</taxon>
        <taxon>Cytophagia</taxon>
        <taxon>Cytophagales</taxon>
        <taxon>Cytophagaceae</taxon>
        <taxon>Spirosoma</taxon>
    </lineage>
</organism>
<evidence type="ECO:0000313" key="7">
    <source>
        <dbReference type="EMBL" id="MFD2569805.1"/>
    </source>
</evidence>
<dbReference type="InterPro" id="IPR009282">
    <property type="entry name" value="DUF937"/>
</dbReference>
<dbReference type="Pfam" id="PF00691">
    <property type="entry name" value="OmpA"/>
    <property type="match status" value="1"/>
</dbReference>